<protein>
    <recommendedName>
        <fullName evidence="4">Peptidase M1 membrane alanine aminopeptidase domain-containing protein</fullName>
    </recommendedName>
</protein>
<organism evidence="2 3">
    <name type="scientific">Mucilaginibacter roseus</name>
    <dbReference type="NCBI Taxonomy" id="1528868"/>
    <lineage>
        <taxon>Bacteria</taxon>
        <taxon>Pseudomonadati</taxon>
        <taxon>Bacteroidota</taxon>
        <taxon>Sphingobacteriia</taxon>
        <taxon>Sphingobacteriales</taxon>
        <taxon>Sphingobacteriaceae</taxon>
        <taxon>Mucilaginibacter</taxon>
    </lineage>
</organism>
<dbReference type="RefSeq" id="WP_232175006.1">
    <property type="nucleotide sequence ID" value="NZ_JAJPWV010000001.1"/>
</dbReference>
<feature type="chain" id="PRO_5045719786" description="Peptidase M1 membrane alanine aminopeptidase domain-containing protein" evidence="1">
    <location>
        <begin position="21"/>
        <end position="458"/>
    </location>
</feature>
<keyword evidence="1" id="KW-0732">Signal</keyword>
<reference evidence="2 3" key="1">
    <citation type="submission" date="2021-12" db="EMBL/GenBank/DDBJ databases">
        <title>Mucilaginibacter roseus genome.</title>
        <authorList>
            <person name="Ferreira J.R."/>
            <person name="Newman J.D."/>
        </authorList>
    </citation>
    <scope>NUCLEOTIDE SEQUENCE [LARGE SCALE GENOMIC DNA]</scope>
    <source>
        <strain evidence="2 3">LMG 28454</strain>
    </source>
</reference>
<dbReference type="EMBL" id="JAJPWV010000001">
    <property type="protein sequence ID" value="MCD8739133.1"/>
    <property type="molecule type" value="Genomic_DNA"/>
</dbReference>
<dbReference type="Proteomes" id="UP001199919">
    <property type="component" value="Unassembled WGS sequence"/>
</dbReference>
<accession>A0ABS8U0U3</accession>
<evidence type="ECO:0000256" key="1">
    <source>
        <dbReference type="SAM" id="SignalP"/>
    </source>
</evidence>
<dbReference type="SUPFAM" id="SSF55486">
    <property type="entry name" value="Metalloproteases ('zincins'), catalytic domain"/>
    <property type="match status" value="1"/>
</dbReference>
<feature type="signal peptide" evidence="1">
    <location>
        <begin position="1"/>
        <end position="20"/>
    </location>
</feature>
<keyword evidence="3" id="KW-1185">Reference proteome</keyword>
<comment type="caution">
    <text evidence="2">The sequence shown here is derived from an EMBL/GenBank/DDBJ whole genome shotgun (WGS) entry which is preliminary data.</text>
</comment>
<evidence type="ECO:0000313" key="2">
    <source>
        <dbReference type="EMBL" id="MCD8739133.1"/>
    </source>
</evidence>
<proteinExistence type="predicted"/>
<evidence type="ECO:0008006" key="4">
    <source>
        <dbReference type="Google" id="ProtNLM"/>
    </source>
</evidence>
<dbReference type="Gene3D" id="1.10.390.10">
    <property type="entry name" value="Neutral Protease Domain 2"/>
    <property type="match status" value="1"/>
</dbReference>
<gene>
    <name evidence="2" type="ORF">LT679_00850</name>
</gene>
<dbReference type="InterPro" id="IPR027268">
    <property type="entry name" value="Peptidase_M4/M1_CTD_sf"/>
</dbReference>
<name>A0ABS8U0U3_9SPHI</name>
<sequence>MKPFYTAFLLLTSLFHQVLAQQKSPHVSGEVEINRAEGLIKCDLYLNNLPDLGKQYKVLLNRGFNIGLWRDDSGKVLKYSGFYDSNLLGEAVPYLPYSGNDTLKLPAKLRLTYTGAFPVYIDTLNSFDFKGFIAFNSNTVRAADQSKWYPVIYDVKNDRELQDVTYDIDVTCKDCETIYINGSAAKAGPQARLRSNVARPLLLFAGNYKVQPLENSTFLNAELTPDEAAVFNENINTIVDFYKSYLKVPFGAKITFLQHQAVEPYGPKRSWGFVTFPTIAVAGKSFKSEIDTQKRLFVNTYSYAFYAHEMGHYYFGNVLKPNSTLKWFFLESMAEFLSIKATENKYGKDATRKYIDERRSMMKDWKVKPLPEITKPDQIGEGYRYNYAPLMLLVMERRFGTKAMQLFCQKALQNAGKETDYNLLVNTVKSAGISNEQWQLFEKEVISQSECKKVFDYL</sequence>
<evidence type="ECO:0000313" key="3">
    <source>
        <dbReference type="Proteomes" id="UP001199919"/>
    </source>
</evidence>